<gene>
    <name evidence="6" type="primary">yqgN</name>
    <name evidence="6" type="ORF">NCTC13067_00925</name>
</gene>
<evidence type="ECO:0000256" key="5">
    <source>
        <dbReference type="RuleBase" id="RU361279"/>
    </source>
</evidence>
<organism evidence="6 7">
    <name type="scientific">Prevotella denticola</name>
    <dbReference type="NCBI Taxonomy" id="28129"/>
    <lineage>
        <taxon>Bacteria</taxon>
        <taxon>Pseudomonadati</taxon>
        <taxon>Bacteroidota</taxon>
        <taxon>Bacteroidia</taxon>
        <taxon>Bacteroidales</taxon>
        <taxon>Prevotellaceae</taxon>
        <taxon>Prevotella</taxon>
    </lineage>
</organism>
<comment type="cofactor">
    <cofactor evidence="5">
        <name>Mg(2+)</name>
        <dbReference type="ChEBI" id="CHEBI:18420"/>
    </cofactor>
</comment>
<comment type="catalytic activity">
    <reaction evidence="5">
        <text>(6S)-5-formyl-5,6,7,8-tetrahydrofolate + ATP = (6R)-5,10-methenyltetrahydrofolate + ADP + phosphate</text>
        <dbReference type="Rhea" id="RHEA:10488"/>
        <dbReference type="ChEBI" id="CHEBI:30616"/>
        <dbReference type="ChEBI" id="CHEBI:43474"/>
        <dbReference type="ChEBI" id="CHEBI:57455"/>
        <dbReference type="ChEBI" id="CHEBI:57457"/>
        <dbReference type="ChEBI" id="CHEBI:456216"/>
        <dbReference type="EC" id="6.3.3.2"/>
    </reaction>
</comment>
<dbReference type="Proteomes" id="UP000255469">
    <property type="component" value="Unassembled WGS sequence"/>
</dbReference>
<name>A0A379E489_9BACT</name>
<protein>
    <recommendedName>
        <fullName evidence="5">5-formyltetrahydrofolate cyclo-ligase</fullName>
        <ecNumber evidence="5">6.3.3.2</ecNumber>
    </recommendedName>
</protein>
<feature type="binding site" evidence="4">
    <location>
        <begin position="173"/>
        <end position="181"/>
    </location>
    <ligand>
        <name>ATP</name>
        <dbReference type="ChEBI" id="CHEBI:30616"/>
    </ligand>
</feature>
<reference evidence="6 7" key="1">
    <citation type="submission" date="2018-06" db="EMBL/GenBank/DDBJ databases">
        <authorList>
            <consortium name="Pathogen Informatics"/>
            <person name="Doyle S."/>
        </authorList>
    </citation>
    <scope>NUCLEOTIDE SEQUENCE [LARGE SCALE GENOMIC DNA]</scope>
    <source>
        <strain evidence="6 7">NCTC13067</strain>
    </source>
</reference>
<dbReference type="GO" id="GO:0009396">
    <property type="term" value="P:folic acid-containing compound biosynthetic process"/>
    <property type="evidence" value="ECO:0007669"/>
    <property type="project" value="TreeGrafter"/>
</dbReference>
<keyword evidence="5" id="KW-0460">Magnesium</keyword>
<keyword evidence="6" id="KW-0436">Ligase</keyword>
<evidence type="ECO:0000313" key="6">
    <source>
        <dbReference type="EMBL" id="SUB87260.1"/>
    </source>
</evidence>
<dbReference type="InterPro" id="IPR024185">
    <property type="entry name" value="FTHF_cligase-like_sf"/>
</dbReference>
<evidence type="ECO:0000256" key="3">
    <source>
        <dbReference type="ARBA" id="ARBA00022840"/>
    </source>
</evidence>
<dbReference type="RefSeq" id="WP_025068279.1">
    <property type="nucleotide sequence ID" value="NZ_CAUVPN010000022.1"/>
</dbReference>
<dbReference type="Pfam" id="PF01812">
    <property type="entry name" value="5-FTHF_cyc-lig"/>
    <property type="match status" value="1"/>
</dbReference>
<dbReference type="EC" id="6.3.3.2" evidence="5"/>
<keyword evidence="5" id="KW-0479">Metal-binding</keyword>
<dbReference type="InterPro" id="IPR002698">
    <property type="entry name" value="FTHF_cligase"/>
</dbReference>
<evidence type="ECO:0000313" key="7">
    <source>
        <dbReference type="Proteomes" id="UP000255469"/>
    </source>
</evidence>
<dbReference type="PANTHER" id="PTHR23407:SF1">
    <property type="entry name" value="5-FORMYLTETRAHYDROFOLATE CYCLO-LIGASE"/>
    <property type="match status" value="1"/>
</dbReference>
<dbReference type="GO" id="GO:0030272">
    <property type="term" value="F:5-formyltetrahydrofolate cyclo-ligase activity"/>
    <property type="evidence" value="ECO:0007669"/>
    <property type="project" value="UniProtKB-EC"/>
</dbReference>
<accession>A0A379E489</accession>
<keyword evidence="3 4" id="KW-0067">ATP-binding</keyword>
<keyword evidence="2 4" id="KW-0547">Nucleotide-binding</keyword>
<dbReference type="GO" id="GO:0046872">
    <property type="term" value="F:metal ion binding"/>
    <property type="evidence" value="ECO:0007669"/>
    <property type="project" value="UniProtKB-KW"/>
</dbReference>
<dbReference type="PIRSF" id="PIRSF006806">
    <property type="entry name" value="FTHF_cligase"/>
    <property type="match status" value="1"/>
</dbReference>
<dbReference type="PANTHER" id="PTHR23407">
    <property type="entry name" value="ATPASE INHIBITOR/5-FORMYLTETRAHYDROFOLATE CYCLO-LIGASE"/>
    <property type="match status" value="1"/>
</dbReference>
<evidence type="ECO:0000256" key="1">
    <source>
        <dbReference type="ARBA" id="ARBA00010638"/>
    </source>
</evidence>
<comment type="similarity">
    <text evidence="1 5">Belongs to the 5-formyltetrahydrofolate cyclo-ligase family.</text>
</comment>
<dbReference type="SUPFAM" id="SSF100950">
    <property type="entry name" value="NagB/RpiA/CoA transferase-like"/>
    <property type="match status" value="1"/>
</dbReference>
<feature type="binding site" evidence="4">
    <location>
        <begin position="46"/>
        <end position="50"/>
    </location>
    <ligand>
        <name>ATP</name>
        <dbReference type="ChEBI" id="CHEBI:30616"/>
    </ligand>
</feature>
<dbReference type="NCBIfam" id="TIGR02727">
    <property type="entry name" value="MTHFS_bact"/>
    <property type="match status" value="1"/>
</dbReference>
<dbReference type="InterPro" id="IPR037171">
    <property type="entry name" value="NagB/RpiA_transferase-like"/>
</dbReference>
<dbReference type="GO" id="GO:0035999">
    <property type="term" value="P:tetrahydrofolate interconversion"/>
    <property type="evidence" value="ECO:0007669"/>
    <property type="project" value="TreeGrafter"/>
</dbReference>
<proteinExistence type="inferred from homology"/>
<feature type="binding site" evidence="4">
    <location>
        <position position="97"/>
    </location>
    <ligand>
        <name>substrate</name>
    </ligand>
</feature>
<dbReference type="AlphaFoldDB" id="A0A379E489"/>
<dbReference type="Gene3D" id="3.40.50.10420">
    <property type="entry name" value="NagB/RpiA/CoA transferase-like"/>
    <property type="match status" value="1"/>
</dbReference>
<sequence>MKTRKFQTVSSPSIADTLLARSASTVRSSATGSSSLQEEILRGSSKLELRRYVRSLKKQFTHEELIEQSSMLIRRVQEHPRLRSAETVLLYNSLPDEVYTHALIRQLHAEGKTVLLPVVVSETEMEIRHYTSPSSFKESSYGILEPVGEAFTDFPSITFALIPGMAFDAARHRLGRGKGYYDRFLPLLTNAYKLGICFPFQSLPSIPIDEYDQLVDEVIC</sequence>
<dbReference type="GO" id="GO:0005524">
    <property type="term" value="F:ATP binding"/>
    <property type="evidence" value="ECO:0007669"/>
    <property type="project" value="UniProtKB-KW"/>
</dbReference>
<evidence type="ECO:0000256" key="4">
    <source>
        <dbReference type="PIRSR" id="PIRSR006806-1"/>
    </source>
</evidence>
<evidence type="ECO:0000256" key="2">
    <source>
        <dbReference type="ARBA" id="ARBA00022741"/>
    </source>
</evidence>
<dbReference type="EMBL" id="UGTM01000001">
    <property type="protein sequence ID" value="SUB87260.1"/>
    <property type="molecule type" value="Genomic_DNA"/>
</dbReference>